<dbReference type="EMBL" id="JAHDYR010000064">
    <property type="protein sequence ID" value="KAG9390632.1"/>
    <property type="molecule type" value="Genomic_DNA"/>
</dbReference>
<dbReference type="GO" id="GO:0051536">
    <property type="term" value="F:iron-sulfur cluster binding"/>
    <property type="evidence" value="ECO:0007669"/>
    <property type="project" value="UniProtKB-KW"/>
</dbReference>
<keyword evidence="7" id="KW-0411">Iron-sulfur</keyword>
<dbReference type="Proteomes" id="UP000717585">
    <property type="component" value="Unassembled WGS sequence"/>
</dbReference>
<dbReference type="PANTHER" id="PTHR32329">
    <property type="entry name" value="BIFUNCTIONAL PROTEIN [INCLUDES 2-HYDROXYACYL-COA DEHYDRATASE (N-TER) AND ITS ACTIVATOR DOMAIN (C_TERM)-RELATED"/>
    <property type="match status" value="1"/>
</dbReference>
<dbReference type="OrthoDB" id="10256471at2759"/>
<evidence type="ECO:0000256" key="1">
    <source>
        <dbReference type="ARBA" id="ARBA00001966"/>
    </source>
</evidence>
<feature type="domain" description="ATPase BadF/BadG/BcrA/BcrD type" evidence="9">
    <location>
        <begin position="329"/>
        <end position="581"/>
    </location>
</feature>
<gene>
    <name evidence="11" type="ORF">J8273_7997</name>
</gene>
<dbReference type="NCBIfam" id="TIGR00241">
    <property type="entry name" value="CoA_E_activ"/>
    <property type="match status" value="1"/>
</dbReference>
<comment type="cofactor">
    <cofactor evidence="1">
        <name>[4Fe-4S] cluster</name>
        <dbReference type="ChEBI" id="CHEBI:49883"/>
    </cofactor>
</comment>
<name>A0A8J6B0W4_9EUKA</name>
<protein>
    <recommendedName>
        <fullName evidence="4">N-acetyl-D-glucosamine kinase</fullName>
        <ecNumber evidence="3">2.7.1.59</ecNumber>
    </recommendedName>
    <alternativeName>
        <fullName evidence="8">GlcNAc kinase</fullName>
    </alternativeName>
</protein>
<evidence type="ECO:0000256" key="8">
    <source>
        <dbReference type="ARBA" id="ARBA00031123"/>
    </source>
</evidence>
<dbReference type="InterPro" id="IPR051805">
    <property type="entry name" value="Dehydratase_Activator_Redct"/>
</dbReference>
<dbReference type="CDD" id="cd24035">
    <property type="entry name" value="ASKHA_NBD_O66634-like_rpt2"/>
    <property type="match status" value="1"/>
</dbReference>
<evidence type="ECO:0000256" key="2">
    <source>
        <dbReference type="ARBA" id="ARBA00006198"/>
    </source>
</evidence>
<dbReference type="CDD" id="cd24034">
    <property type="entry name" value="ASKHA_NBD_O66634-like_rpt1"/>
    <property type="match status" value="1"/>
</dbReference>
<keyword evidence="12" id="KW-1185">Reference proteome</keyword>
<evidence type="ECO:0000256" key="7">
    <source>
        <dbReference type="ARBA" id="ARBA00023014"/>
    </source>
</evidence>
<dbReference type="Pfam" id="PF01869">
    <property type="entry name" value="BcrAD_BadFG"/>
    <property type="match status" value="2"/>
</dbReference>
<evidence type="ECO:0000313" key="12">
    <source>
        <dbReference type="Proteomes" id="UP000717585"/>
    </source>
</evidence>
<dbReference type="GO" id="GO:0046872">
    <property type="term" value="F:metal ion binding"/>
    <property type="evidence" value="ECO:0007669"/>
    <property type="project" value="UniProtKB-KW"/>
</dbReference>
<proteinExistence type="inferred from homology"/>
<evidence type="ECO:0000259" key="9">
    <source>
        <dbReference type="Pfam" id="PF01869"/>
    </source>
</evidence>
<feature type="domain" description="DUF2229" evidence="10">
    <location>
        <begin position="682"/>
        <end position="908"/>
    </location>
</feature>
<evidence type="ECO:0000256" key="5">
    <source>
        <dbReference type="ARBA" id="ARBA00022723"/>
    </source>
</evidence>
<keyword evidence="6" id="KW-0408">Iron</keyword>
<dbReference type="InterPro" id="IPR018709">
    <property type="entry name" value="CoA_activase_DUF2229"/>
</dbReference>
<comment type="caution">
    <text evidence="11">The sequence shown here is derived from an EMBL/GenBank/DDBJ whole genome shotgun (WGS) entry which is preliminary data.</text>
</comment>
<feature type="domain" description="ATPase BadF/BadG/BcrA/BcrD type" evidence="9">
    <location>
        <begin position="4"/>
        <end position="251"/>
    </location>
</feature>
<sequence length="1414" mass="156452">MSCIGIDLGGVGAHIVVSDESGAIVYQASKAHHGNPLPTLAELIPTEFLNKDSVVGVTGLLAPIICSKLGLEPIDTVNCTVRGLQSLTDKKFDHIIDIGGTSLSLVSLEKQNEFKSFSCNTLCAAGTGSFLDEQASRLGISYDKIEAKDTYEQPPSIAARCAVFAKSDLIHRQQQGYTPEQCWSGLCRGMTKTIVSTLFKGRRSAGEIVAIGGVALNNEVVYWLNDECEGNVQTLPSTQADLITAIGAMKLAKERSLPSVSITETTLTEEDLLDKDKYHLRKPLVLNKTHYPSFDCFDEWINEDRSEIRVLCDLNQIKSEAGEIIAYCGLDIGSTSTKALLVNDKEEPILDIYRKTRGDPLGATSLLFKAVREVAEKYGITITVSGFGTTGSGRKIVGQVCGADFVVNEITAHVTGAMKVDPTIDTIFEIGGQDAKYIHTVNGRHHNSNMNYVCAAGTGSFVEELARSLGFDLFTLGDECLGAQPPATSERCTVFMQQDAARLLREGVSKRDVMAAVMYSVVRNYLLKVVGSRYYSRKKVFFQGATAKNKSLVAAFENLLDVEVVVSPLCHVMGSYGVALLTAQRLQKSGNQTTFVGIDFNSSHVKLVKESCTFCNNYCEITFAEVEGLENRPSWGYMCGRDPEDNKVRRCDEYKWFTKRNGIFRKKYALPASHKAVEQKKTIGINRCLLTWEFYPLYRAVFEHLGFNVKLSRPTDRNTVEMSSQWVGADYCFPAKLAHGHTRDLLDDAEVDFVFLPYSTGSFSSPQTNNSCFCPYNTATASFINSAIYLNSTKADTDAARIISPVIDFRQTPKTIAMRMAEVLTPKLGVSEKDILNALNHAMDVWSNYQEGLQGIGQQALADLEANPDGKPGIVIIGRPYNVYDSGANLDLPKKIAMLGFPVIPMETLPLDSVQLDAEHANMYWAYGRKILQAAKFISQHERLYGVYFTNFCCGPDAFIQTYVEQIMGHKPMLMLELDEHGADAGYITRIEAFADVLSQTNVITWNAKPLDVKPFDKETTLKDRIMWIPIIQPVCAELTAAVIRASGQDCRVLPPETGDVYDLGRSLTRGTECVPCPTVLGGFLNVMRTWPDQSQKHAILMTEAHGPCRYGQYRTLQRVVLNEQGFEDVPIVYWSARDSYAAAEGYSRRIIFQAVCTGDLLVKMRNRAAPYTRTPAEKQEVEEMLVEFTRRCADAYENNQPARVKDIIREAARRFKAKMDPSMPRKPVVGLVGEIYIRTNKYLNRDLVGAIEACGGEAWAAPIAEWVLYAAAMEGYKGKRNKTAIMGRAGTYIKNLFLSKDFKDIYAAGAELISDSPESDPLETIKEGAEYMSQDFEGEALCTVGRAVEFIKHGAALVVNVTPFGCMPGNITMGVFERVQEEHNASIVNMVYDGDSDINGKINVFMSNLRQRE</sequence>
<dbReference type="InterPro" id="IPR043129">
    <property type="entry name" value="ATPase_NBD"/>
</dbReference>
<dbReference type="SUPFAM" id="SSF53067">
    <property type="entry name" value="Actin-like ATPase domain"/>
    <property type="match status" value="2"/>
</dbReference>
<accession>A0A8J6B0W4</accession>
<dbReference type="InterPro" id="IPR008275">
    <property type="entry name" value="CoA_E_activase_dom"/>
</dbReference>
<evidence type="ECO:0000256" key="4">
    <source>
        <dbReference type="ARBA" id="ARBA00014974"/>
    </source>
</evidence>
<dbReference type="Pfam" id="PF09989">
    <property type="entry name" value="DUF2229"/>
    <property type="match status" value="1"/>
</dbReference>
<dbReference type="Gene3D" id="3.30.420.40">
    <property type="match status" value="4"/>
</dbReference>
<dbReference type="EC" id="2.7.1.59" evidence="3"/>
<organism evidence="11 12">
    <name type="scientific">Carpediemonas membranifera</name>
    <dbReference type="NCBI Taxonomy" id="201153"/>
    <lineage>
        <taxon>Eukaryota</taxon>
        <taxon>Metamonada</taxon>
        <taxon>Carpediemonas-like organisms</taxon>
        <taxon>Carpediemonas</taxon>
    </lineage>
</organism>
<evidence type="ECO:0000256" key="3">
    <source>
        <dbReference type="ARBA" id="ARBA00012122"/>
    </source>
</evidence>
<evidence type="ECO:0000313" key="11">
    <source>
        <dbReference type="EMBL" id="KAG9390632.1"/>
    </source>
</evidence>
<keyword evidence="5" id="KW-0479">Metal-binding</keyword>
<comment type="similarity">
    <text evidence="2">Belongs to the eukaryotic-type N-acetylglucosamine kinase family.</text>
</comment>
<dbReference type="InterPro" id="IPR002731">
    <property type="entry name" value="ATPase_BadF"/>
</dbReference>
<evidence type="ECO:0000259" key="10">
    <source>
        <dbReference type="Pfam" id="PF09989"/>
    </source>
</evidence>
<dbReference type="GO" id="GO:0045127">
    <property type="term" value="F:N-acetylglucosamine kinase activity"/>
    <property type="evidence" value="ECO:0007669"/>
    <property type="project" value="UniProtKB-EC"/>
</dbReference>
<dbReference type="PANTHER" id="PTHR32329:SF7">
    <property type="entry name" value="ACTIVATOR OF 2-HYDROXYACYL-COA-HYDRATASE"/>
    <property type="match status" value="1"/>
</dbReference>
<reference evidence="11" key="1">
    <citation type="submission" date="2021-05" db="EMBL/GenBank/DDBJ databases">
        <title>A free-living protist that lacks canonical eukaryotic 1 DNA replication and segregation systems.</title>
        <authorList>
            <person name="Salas-Leiva D.E."/>
            <person name="Tromer E.C."/>
            <person name="Curtis B.A."/>
            <person name="Jerlstrom-Hultqvist J."/>
            <person name="Kolisko M."/>
            <person name="Yi Z."/>
            <person name="Salas-Leiva J.S."/>
            <person name="Gallot-Lavallee L."/>
            <person name="Kops G.J.P.L."/>
            <person name="Archibald J.M."/>
            <person name="Simpson A.G.B."/>
            <person name="Roger A.J."/>
        </authorList>
    </citation>
    <scope>NUCLEOTIDE SEQUENCE</scope>
    <source>
        <strain evidence="11">BICM</strain>
    </source>
</reference>
<evidence type="ECO:0000256" key="6">
    <source>
        <dbReference type="ARBA" id="ARBA00023004"/>
    </source>
</evidence>